<keyword evidence="4 6" id="KW-0012">Acyltransferase</keyword>
<protein>
    <recommendedName>
        <fullName evidence="6">Octanoyltransferase</fullName>
        <ecNumber evidence="6">2.3.1.181</ecNumber>
    </recommendedName>
    <alternativeName>
        <fullName evidence="6">Lipoate-protein ligase B</fullName>
    </alternativeName>
    <alternativeName>
        <fullName evidence="6">Lipoyl/octanoyl transferase</fullName>
    </alternativeName>
    <alternativeName>
        <fullName evidence="6">Octanoyl-[acyl-carrier-protein]-protein N-octanoyltransferase</fullName>
    </alternativeName>
</protein>
<dbReference type="NCBIfam" id="TIGR00214">
    <property type="entry name" value="lipB"/>
    <property type="match status" value="1"/>
</dbReference>
<dbReference type="Gene3D" id="3.30.930.10">
    <property type="entry name" value="Bira Bifunctional Protein, Domain 2"/>
    <property type="match status" value="1"/>
</dbReference>
<dbReference type="InterPro" id="IPR000544">
    <property type="entry name" value="Octanoyltransferase"/>
</dbReference>
<comment type="subcellular location">
    <subcellularLocation>
        <location evidence="6">Cytoplasm</location>
    </subcellularLocation>
</comment>
<dbReference type="OrthoDB" id="9787061at2"/>
<comment type="catalytic activity">
    <reaction evidence="6">
        <text>octanoyl-[ACP] + L-lysyl-[protein] = N(6)-octanoyl-L-lysyl-[protein] + holo-[ACP] + H(+)</text>
        <dbReference type="Rhea" id="RHEA:17665"/>
        <dbReference type="Rhea" id="RHEA-COMP:9636"/>
        <dbReference type="Rhea" id="RHEA-COMP:9685"/>
        <dbReference type="Rhea" id="RHEA-COMP:9752"/>
        <dbReference type="Rhea" id="RHEA-COMP:9928"/>
        <dbReference type="ChEBI" id="CHEBI:15378"/>
        <dbReference type="ChEBI" id="CHEBI:29969"/>
        <dbReference type="ChEBI" id="CHEBI:64479"/>
        <dbReference type="ChEBI" id="CHEBI:78463"/>
        <dbReference type="ChEBI" id="CHEBI:78809"/>
        <dbReference type="EC" id="2.3.1.181"/>
    </reaction>
</comment>
<evidence type="ECO:0000256" key="1">
    <source>
        <dbReference type="ARBA" id="ARBA00004821"/>
    </source>
</evidence>
<proteinExistence type="inferred from homology"/>
<evidence type="ECO:0000259" key="7">
    <source>
        <dbReference type="PROSITE" id="PS51733"/>
    </source>
</evidence>
<dbReference type="NCBIfam" id="NF010922">
    <property type="entry name" value="PRK14342.1"/>
    <property type="match status" value="1"/>
</dbReference>
<feature type="domain" description="BPL/LPL catalytic" evidence="7">
    <location>
        <begin position="36"/>
        <end position="230"/>
    </location>
</feature>
<dbReference type="CDD" id="cd16444">
    <property type="entry name" value="LipB"/>
    <property type="match status" value="1"/>
</dbReference>
<evidence type="ECO:0000256" key="2">
    <source>
        <dbReference type="ARBA" id="ARBA00022490"/>
    </source>
</evidence>
<keyword evidence="9" id="KW-1185">Reference proteome</keyword>
<dbReference type="UniPathway" id="UPA00538">
    <property type="reaction ID" value="UER00592"/>
</dbReference>
<comment type="miscellaneous">
    <text evidence="6">In the reaction, the free carboxyl group of octanoic acid is attached via an amide linkage to the epsilon-amino group of a specific lysine residue of lipoyl domains of lipoate-dependent enzymes.</text>
</comment>
<dbReference type="PROSITE" id="PS51733">
    <property type="entry name" value="BPL_LPL_CATALYTIC"/>
    <property type="match status" value="1"/>
</dbReference>
<dbReference type="SUPFAM" id="SSF55681">
    <property type="entry name" value="Class II aaRS and biotin synthetases"/>
    <property type="match status" value="1"/>
</dbReference>
<dbReference type="InterPro" id="IPR045864">
    <property type="entry name" value="aa-tRNA-synth_II/BPL/LPL"/>
</dbReference>
<evidence type="ECO:0000256" key="3">
    <source>
        <dbReference type="ARBA" id="ARBA00022679"/>
    </source>
</evidence>
<reference evidence="8 9" key="1">
    <citation type="submission" date="2017-08" db="EMBL/GenBank/DDBJ databases">
        <title>Reclassification of Bisgaard taxon 37 and 44.</title>
        <authorList>
            <person name="Christensen H."/>
        </authorList>
    </citation>
    <scope>NUCLEOTIDE SEQUENCE [LARGE SCALE GENOMIC DNA]</scope>
    <source>
        <strain evidence="8 9">B96_3</strain>
    </source>
</reference>
<organism evidence="8 9">
    <name type="scientific">Psittacicella hinzii</name>
    <dbReference type="NCBI Taxonomy" id="2028575"/>
    <lineage>
        <taxon>Bacteria</taxon>
        <taxon>Pseudomonadati</taxon>
        <taxon>Pseudomonadota</taxon>
        <taxon>Gammaproteobacteria</taxon>
        <taxon>Pasteurellales</taxon>
        <taxon>Psittacicellaceae</taxon>
        <taxon>Psittacicella</taxon>
    </lineage>
</organism>
<evidence type="ECO:0000313" key="8">
    <source>
        <dbReference type="EMBL" id="RIY34191.1"/>
    </source>
</evidence>
<dbReference type="PANTHER" id="PTHR10993:SF7">
    <property type="entry name" value="LIPOYLTRANSFERASE 2, MITOCHONDRIAL-RELATED"/>
    <property type="match status" value="1"/>
</dbReference>
<dbReference type="InterPro" id="IPR004143">
    <property type="entry name" value="BPL_LPL_catalytic"/>
</dbReference>
<dbReference type="GO" id="GO:0033819">
    <property type="term" value="F:lipoyl(octanoyl) transferase activity"/>
    <property type="evidence" value="ECO:0007669"/>
    <property type="project" value="UniProtKB-EC"/>
</dbReference>
<gene>
    <name evidence="6" type="primary">lipB</name>
    <name evidence="8" type="ORF">CKF54_01590</name>
</gene>
<dbReference type="Pfam" id="PF21948">
    <property type="entry name" value="LplA-B_cat"/>
    <property type="match status" value="1"/>
</dbReference>
<keyword evidence="3 6" id="KW-0808">Transferase</keyword>
<name>A0A3A1Y9G4_9GAMM</name>
<comment type="similarity">
    <text evidence="6">Belongs to the LipB family.</text>
</comment>
<dbReference type="GO" id="GO:0009249">
    <property type="term" value="P:protein lipoylation"/>
    <property type="evidence" value="ECO:0007669"/>
    <property type="project" value="InterPro"/>
</dbReference>
<feature type="binding site" evidence="6">
    <location>
        <begin position="166"/>
        <end position="168"/>
    </location>
    <ligand>
        <name>substrate</name>
    </ligand>
</feature>
<evidence type="ECO:0000256" key="4">
    <source>
        <dbReference type="ARBA" id="ARBA00023315"/>
    </source>
</evidence>
<feature type="active site" description="Acyl-thioester intermediate" evidence="6">
    <location>
        <position position="184"/>
    </location>
</feature>
<dbReference type="Proteomes" id="UP000265691">
    <property type="component" value="Unassembled WGS sequence"/>
</dbReference>
<sequence>MSSEVCSKVIVQRYHDLVNWEESFKAMVDFTHNRTSQTIDQILVLEHQPVFTQGINGNASHILNNRFNIPVMQADRGGQVTYHGPRQLIVYLLIDFERKKKQLADFDIKFYARNIVTAMEQAVVNILTHLGIKNAHAKPDAPGIYIDEKKVSSLGIKITRQGTYHGIAINLDMDLLPFNSINPCGYAGLEMCNLVDFLDPKVLNDKALFTQDSLNEDYYTSIQKLVSEYFVSYIANCFAYSHIYELAL</sequence>
<feature type="binding site" evidence="6">
    <location>
        <begin position="76"/>
        <end position="83"/>
    </location>
    <ligand>
        <name>substrate</name>
    </ligand>
</feature>
<comment type="caution">
    <text evidence="8">The sequence shown here is derived from an EMBL/GenBank/DDBJ whole genome shotgun (WGS) entry which is preliminary data.</text>
</comment>
<evidence type="ECO:0000256" key="6">
    <source>
        <dbReference type="HAMAP-Rule" id="MF_00013"/>
    </source>
</evidence>
<accession>A0A3A1Y9G4</accession>
<evidence type="ECO:0000313" key="9">
    <source>
        <dbReference type="Proteomes" id="UP000265691"/>
    </source>
</evidence>
<evidence type="ECO:0000256" key="5">
    <source>
        <dbReference type="ARBA" id="ARBA00024732"/>
    </source>
</evidence>
<comment type="pathway">
    <text evidence="1 6">Protein modification; protein lipoylation via endogenous pathway; protein N(6)-(lipoyl)lysine from octanoyl-[acyl-carrier-protein]: step 1/2.</text>
</comment>
<dbReference type="HAMAP" id="MF_00013">
    <property type="entry name" value="LipB"/>
    <property type="match status" value="1"/>
</dbReference>
<feature type="binding site" evidence="6">
    <location>
        <begin position="153"/>
        <end position="155"/>
    </location>
    <ligand>
        <name>substrate</name>
    </ligand>
</feature>
<dbReference type="EMBL" id="NRHC01000016">
    <property type="protein sequence ID" value="RIY34191.1"/>
    <property type="molecule type" value="Genomic_DNA"/>
</dbReference>
<dbReference type="PANTHER" id="PTHR10993">
    <property type="entry name" value="OCTANOYLTRANSFERASE"/>
    <property type="match status" value="1"/>
</dbReference>
<feature type="site" description="Lowers pKa of active site Cys" evidence="6">
    <location>
        <position position="150"/>
    </location>
</feature>
<dbReference type="FunFam" id="3.30.930.10:FF:000020">
    <property type="entry name" value="Octanoyltransferase"/>
    <property type="match status" value="1"/>
</dbReference>
<dbReference type="GO" id="GO:0005737">
    <property type="term" value="C:cytoplasm"/>
    <property type="evidence" value="ECO:0007669"/>
    <property type="project" value="UniProtKB-SubCell"/>
</dbReference>
<comment type="function">
    <text evidence="5 6">Catalyzes the transfer of endogenously produced octanoic acid from octanoyl-acyl-carrier-protein onto the lipoyl domains of lipoate-dependent enzymes. Lipoyl-ACP can also act as a substrate although octanoyl-ACP is likely to be the physiological substrate.</text>
</comment>
<keyword evidence="2 6" id="KW-0963">Cytoplasm</keyword>
<dbReference type="EC" id="2.3.1.181" evidence="6"/>
<dbReference type="AlphaFoldDB" id="A0A3A1Y9G4"/>